<proteinExistence type="predicted"/>
<dbReference type="Proteomes" id="UP000054564">
    <property type="component" value="Unassembled WGS sequence"/>
</dbReference>
<organism evidence="2 3">
    <name type="scientific">Puccinia striiformis f. sp. tritici PST-78</name>
    <dbReference type="NCBI Taxonomy" id="1165861"/>
    <lineage>
        <taxon>Eukaryota</taxon>
        <taxon>Fungi</taxon>
        <taxon>Dikarya</taxon>
        <taxon>Basidiomycota</taxon>
        <taxon>Pucciniomycotina</taxon>
        <taxon>Pucciniomycetes</taxon>
        <taxon>Pucciniales</taxon>
        <taxon>Pucciniaceae</taxon>
        <taxon>Puccinia</taxon>
    </lineage>
</organism>
<comment type="caution">
    <text evidence="2">The sequence shown here is derived from an EMBL/GenBank/DDBJ whole genome shotgun (WGS) entry which is preliminary data.</text>
</comment>
<evidence type="ECO:0000313" key="3">
    <source>
        <dbReference type="Proteomes" id="UP000054564"/>
    </source>
</evidence>
<dbReference type="EMBL" id="AJIL01000005">
    <property type="protein sequence ID" value="KNF05905.1"/>
    <property type="molecule type" value="Genomic_DNA"/>
</dbReference>
<gene>
    <name evidence="2" type="ORF">PSTG_00898</name>
</gene>
<evidence type="ECO:0000256" key="1">
    <source>
        <dbReference type="SAM" id="MobiDB-lite"/>
    </source>
</evidence>
<name>A0A0L0W3Q5_9BASI</name>
<feature type="compositionally biased region" description="Polar residues" evidence="1">
    <location>
        <begin position="77"/>
        <end position="94"/>
    </location>
</feature>
<evidence type="ECO:0000313" key="2">
    <source>
        <dbReference type="EMBL" id="KNF05905.1"/>
    </source>
</evidence>
<dbReference type="AlphaFoldDB" id="A0A0L0W3Q5"/>
<sequence length="94" mass="10410">MYLPVNPVEIGVQGSRVGLVERDGRGAPNQLRCETCKEESRTAPLLLQELLDQPKNQPLPYPNQKEQESKSDLGALTLNQSKMPSSYASQRTAN</sequence>
<protein>
    <submittedName>
        <fullName evidence="2">Uncharacterized protein</fullName>
    </submittedName>
</protein>
<keyword evidence="3" id="KW-1185">Reference proteome</keyword>
<accession>A0A0L0W3Q5</accession>
<feature type="region of interest" description="Disordered" evidence="1">
    <location>
        <begin position="51"/>
        <end position="94"/>
    </location>
</feature>
<reference evidence="3" key="1">
    <citation type="submission" date="2014-03" db="EMBL/GenBank/DDBJ databases">
        <title>The Genome Sequence of Puccinia striiformis f. sp. tritici PST-78.</title>
        <authorList>
            <consortium name="The Broad Institute Genome Sequencing Platform"/>
            <person name="Cuomo C."/>
            <person name="Hulbert S."/>
            <person name="Chen X."/>
            <person name="Walker B."/>
            <person name="Young S.K."/>
            <person name="Zeng Q."/>
            <person name="Gargeya S."/>
            <person name="Fitzgerald M."/>
            <person name="Haas B."/>
            <person name="Abouelleil A."/>
            <person name="Alvarado L."/>
            <person name="Arachchi H.M."/>
            <person name="Berlin A.M."/>
            <person name="Chapman S.B."/>
            <person name="Goldberg J."/>
            <person name="Griggs A."/>
            <person name="Gujja S."/>
            <person name="Hansen M."/>
            <person name="Howarth C."/>
            <person name="Imamovic A."/>
            <person name="Larimer J."/>
            <person name="McCowan C."/>
            <person name="Montmayeur A."/>
            <person name="Murphy C."/>
            <person name="Neiman D."/>
            <person name="Pearson M."/>
            <person name="Priest M."/>
            <person name="Roberts A."/>
            <person name="Saif S."/>
            <person name="Shea T."/>
            <person name="Sisk P."/>
            <person name="Sykes S."/>
            <person name="Wortman J."/>
            <person name="Nusbaum C."/>
            <person name="Birren B."/>
        </authorList>
    </citation>
    <scope>NUCLEOTIDE SEQUENCE [LARGE SCALE GENOMIC DNA]</scope>
    <source>
        <strain evidence="3">race PST-78</strain>
    </source>
</reference>